<comment type="caution">
    <text evidence="2">The sequence shown here is derived from an EMBL/GenBank/DDBJ whole genome shotgun (WGS) entry which is preliminary data.</text>
</comment>
<evidence type="ECO:0000313" key="2">
    <source>
        <dbReference type="EMBL" id="KAG7091406.1"/>
    </source>
</evidence>
<dbReference type="GeneID" id="66079519"/>
<feature type="region of interest" description="Disordered" evidence="1">
    <location>
        <begin position="35"/>
        <end position="84"/>
    </location>
</feature>
<evidence type="ECO:0000313" key="3">
    <source>
        <dbReference type="Proteomes" id="UP001049176"/>
    </source>
</evidence>
<dbReference type="Proteomes" id="UP001049176">
    <property type="component" value="Chromosome 6"/>
</dbReference>
<sequence>MPSRNKIYFCKCQKYCKAPADGPCRAVAASTYYGHKKTQDTEKLMSTEELEKQKSRVRKRKRSDGSEVSFEEEDGVGEGSNNVRKQLWFSPVEANNNESDELEPTQRQEDGNLINNTDDQIMPFDNILLDDDTRSLNNEEEGARVEYTENLLPIAHLDDLKQVEDTINAIRMYGFEAEKLQWTEDEFFAFQNPSTEGFNLDDPDITMSFRLYLALSSTCSEATYRNTYKIWKI</sequence>
<dbReference type="AlphaFoldDB" id="A0A9P7RX66"/>
<protein>
    <submittedName>
        <fullName evidence="2">Uncharacterized protein</fullName>
    </submittedName>
</protein>
<keyword evidence="3" id="KW-1185">Reference proteome</keyword>
<feature type="region of interest" description="Disordered" evidence="1">
    <location>
        <begin position="96"/>
        <end position="119"/>
    </location>
</feature>
<proteinExistence type="predicted"/>
<dbReference type="RefSeq" id="XP_043007876.1">
    <property type="nucleotide sequence ID" value="XM_043155410.1"/>
</dbReference>
<accession>A0A9P7RX66</accession>
<reference evidence="2" key="1">
    <citation type="journal article" date="2021" name="Genome Biol. Evol.">
        <title>The assembled and annotated genome of the fairy-ring fungus Marasmius oreades.</title>
        <authorList>
            <person name="Hiltunen M."/>
            <person name="Ament-Velasquez S.L."/>
            <person name="Johannesson H."/>
        </authorList>
    </citation>
    <scope>NUCLEOTIDE SEQUENCE</scope>
    <source>
        <strain evidence="2">03SP1</strain>
    </source>
</reference>
<dbReference type="OrthoDB" id="3064373at2759"/>
<gene>
    <name evidence="2" type="ORF">E1B28_010443</name>
</gene>
<feature type="compositionally biased region" description="Basic and acidic residues" evidence="1">
    <location>
        <begin position="37"/>
        <end position="54"/>
    </location>
</feature>
<evidence type="ECO:0000256" key="1">
    <source>
        <dbReference type="SAM" id="MobiDB-lite"/>
    </source>
</evidence>
<name>A0A9P7RX66_9AGAR</name>
<dbReference type="KEGG" id="more:E1B28_010443"/>
<organism evidence="2 3">
    <name type="scientific">Marasmius oreades</name>
    <name type="common">fairy-ring Marasmius</name>
    <dbReference type="NCBI Taxonomy" id="181124"/>
    <lineage>
        <taxon>Eukaryota</taxon>
        <taxon>Fungi</taxon>
        <taxon>Dikarya</taxon>
        <taxon>Basidiomycota</taxon>
        <taxon>Agaricomycotina</taxon>
        <taxon>Agaricomycetes</taxon>
        <taxon>Agaricomycetidae</taxon>
        <taxon>Agaricales</taxon>
        <taxon>Marasmiineae</taxon>
        <taxon>Marasmiaceae</taxon>
        <taxon>Marasmius</taxon>
    </lineage>
</organism>
<dbReference type="EMBL" id="CM032186">
    <property type="protein sequence ID" value="KAG7091406.1"/>
    <property type="molecule type" value="Genomic_DNA"/>
</dbReference>